<dbReference type="OrthoDB" id="8141588at2"/>
<evidence type="ECO:0000313" key="3">
    <source>
        <dbReference type="EMBL" id="SHL61833.1"/>
    </source>
</evidence>
<protein>
    <submittedName>
        <fullName evidence="3">Uncharacterized protein</fullName>
    </submittedName>
</protein>
<organism evidence="3 4">
    <name type="scientific">Bradyrhizobium lablabi</name>
    <dbReference type="NCBI Taxonomy" id="722472"/>
    <lineage>
        <taxon>Bacteria</taxon>
        <taxon>Pseudomonadati</taxon>
        <taxon>Pseudomonadota</taxon>
        <taxon>Alphaproteobacteria</taxon>
        <taxon>Hyphomicrobiales</taxon>
        <taxon>Nitrobacteraceae</taxon>
        <taxon>Bradyrhizobium</taxon>
    </lineage>
</organism>
<evidence type="ECO:0000256" key="1">
    <source>
        <dbReference type="SAM" id="MobiDB-lite"/>
    </source>
</evidence>
<proteinExistence type="predicted"/>
<sequence length="110" mass="10545">MGHRLHLSALIAISLIGIATSAFAQKPGGRIDPSAAAPPPSITPAPGGSSSTATGTTGTGTGSSPNVNPTDNVPGVPDTSTPGRFGTNAAPSGLPGDDPAHPGFPGKVGR</sequence>
<evidence type="ECO:0000256" key="2">
    <source>
        <dbReference type="SAM" id="SignalP"/>
    </source>
</evidence>
<evidence type="ECO:0000313" key="4">
    <source>
        <dbReference type="Proteomes" id="UP000189935"/>
    </source>
</evidence>
<dbReference type="Proteomes" id="UP000189935">
    <property type="component" value="Chromosome I"/>
</dbReference>
<keyword evidence="2" id="KW-0732">Signal</keyword>
<reference evidence="3 4" key="1">
    <citation type="submission" date="2016-11" db="EMBL/GenBank/DDBJ databases">
        <authorList>
            <person name="Jaros S."/>
            <person name="Januszkiewicz K."/>
            <person name="Wedrychowicz H."/>
        </authorList>
    </citation>
    <scope>NUCLEOTIDE SEQUENCE [LARGE SCALE GENOMIC DNA]</scope>
    <source>
        <strain evidence="3 4">GAS499</strain>
    </source>
</reference>
<dbReference type="AlphaFoldDB" id="A0A1M7C3T5"/>
<dbReference type="RefSeq" id="WP_079545626.1">
    <property type="nucleotide sequence ID" value="NZ_LT670844.1"/>
</dbReference>
<feature type="signal peptide" evidence="2">
    <location>
        <begin position="1"/>
        <end position="24"/>
    </location>
</feature>
<gene>
    <name evidence="3" type="ORF">SAMN05444159_6373</name>
</gene>
<name>A0A1M7C3T5_9BRAD</name>
<accession>A0A1M7C3T5</accession>
<feature type="region of interest" description="Disordered" evidence="1">
    <location>
        <begin position="25"/>
        <end position="110"/>
    </location>
</feature>
<dbReference type="EMBL" id="LT670844">
    <property type="protein sequence ID" value="SHL61833.1"/>
    <property type="molecule type" value="Genomic_DNA"/>
</dbReference>
<feature type="chain" id="PRO_5012613093" evidence="2">
    <location>
        <begin position="25"/>
        <end position="110"/>
    </location>
</feature>
<feature type="compositionally biased region" description="Low complexity" evidence="1">
    <location>
        <begin position="44"/>
        <end position="56"/>
    </location>
</feature>